<organism evidence="2">
    <name type="scientific">viral metagenome</name>
    <dbReference type="NCBI Taxonomy" id="1070528"/>
    <lineage>
        <taxon>unclassified sequences</taxon>
        <taxon>metagenomes</taxon>
        <taxon>organismal metagenomes</taxon>
    </lineage>
</organism>
<feature type="transmembrane region" description="Helical" evidence="1">
    <location>
        <begin position="35"/>
        <end position="56"/>
    </location>
</feature>
<name>A0A6C0L282_9ZZZZ</name>
<evidence type="ECO:0000256" key="1">
    <source>
        <dbReference type="SAM" id="Phobius"/>
    </source>
</evidence>
<accession>A0A6C0L282</accession>
<proteinExistence type="predicted"/>
<feature type="transmembrane region" description="Helical" evidence="1">
    <location>
        <begin position="68"/>
        <end position="90"/>
    </location>
</feature>
<evidence type="ECO:0000313" key="2">
    <source>
        <dbReference type="EMBL" id="QHU23456.1"/>
    </source>
</evidence>
<reference evidence="2" key="1">
    <citation type="journal article" date="2020" name="Nature">
        <title>Giant virus diversity and host interactions through global metagenomics.</title>
        <authorList>
            <person name="Schulz F."/>
            <person name="Roux S."/>
            <person name="Paez-Espino D."/>
            <person name="Jungbluth S."/>
            <person name="Walsh D.A."/>
            <person name="Denef V.J."/>
            <person name="McMahon K.D."/>
            <person name="Konstantinidis K.T."/>
            <person name="Eloe-Fadrosh E.A."/>
            <person name="Kyrpides N.C."/>
            <person name="Woyke T."/>
        </authorList>
    </citation>
    <scope>NUCLEOTIDE SEQUENCE</scope>
    <source>
        <strain evidence="2">GVMAG-S-ERX555907-94</strain>
    </source>
</reference>
<feature type="transmembrane region" description="Helical" evidence="1">
    <location>
        <begin position="6"/>
        <end position="23"/>
    </location>
</feature>
<keyword evidence="1" id="KW-0472">Membrane</keyword>
<dbReference type="EMBL" id="MN741029">
    <property type="protein sequence ID" value="QHU23456.1"/>
    <property type="molecule type" value="Genomic_DNA"/>
</dbReference>
<dbReference type="AlphaFoldDB" id="A0A6C0L282"/>
<sequence>MVLGAINVLISLIILAVIVYHGVEGDCAGATSGKTIFAVFIGILHLLLFMGALKGYSDIQGANKKKEYLIGLLFYIFSNIVCMVSLVLTIKYCQDNMFWFVILWPCIMCCFLTSMIILYPATFLPIL</sequence>
<feature type="transmembrane region" description="Helical" evidence="1">
    <location>
        <begin position="97"/>
        <end position="119"/>
    </location>
</feature>
<keyword evidence="1" id="KW-0812">Transmembrane</keyword>
<protein>
    <submittedName>
        <fullName evidence="2">Uncharacterized protein</fullName>
    </submittedName>
</protein>
<keyword evidence="1" id="KW-1133">Transmembrane helix</keyword>